<feature type="region of interest" description="Disordered" evidence="1">
    <location>
        <begin position="191"/>
        <end position="214"/>
    </location>
</feature>
<dbReference type="AlphaFoldDB" id="A0A179GKB3"/>
<name>A0A179GKB3_PURLI</name>
<proteinExistence type="predicted"/>
<organism evidence="2 3">
    <name type="scientific">Purpureocillium lilacinum</name>
    <name type="common">Paecilomyces lilacinus</name>
    <dbReference type="NCBI Taxonomy" id="33203"/>
    <lineage>
        <taxon>Eukaryota</taxon>
        <taxon>Fungi</taxon>
        <taxon>Dikarya</taxon>
        <taxon>Ascomycota</taxon>
        <taxon>Pezizomycotina</taxon>
        <taxon>Sordariomycetes</taxon>
        <taxon>Hypocreomycetidae</taxon>
        <taxon>Hypocreales</taxon>
        <taxon>Ophiocordycipitaceae</taxon>
        <taxon>Purpureocillium</taxon>
    </lineage>
</organism>
<gene>
    <name evidence="2" type="ORF">VFPBJ_08031</name>
</gene>
<protein>
    <submittedName>
        <fullName evidence="2">Uncharacterized protein</fullName>
    </submittedName>
</protein>
<evidence type="ECO:0000256" key="1">
    <source>
        <dbReference type="SAM" id="MobiDB-lite"/>
    </source>
</evidence>
<dbReference type="Proteomes" id="UP000078240">
    <property type="component" value="Unassembled WGS sequence"/>
</dbReference>
<evidence type="ECO:0000313" key="2">
    <source>
        <dbReference type="EMBL" id="OAQ77559.1"/>
    </source>
</evidence>
<sequence>MTMPRNMALGAARCLFCSAHSFSLHRWAAVDRRLDSEVRSCRRPDVATQCADGASSQASVSCSRSLAAMAGGRSQTLATQHGACPRRASSFELLRLFVRQTTPLGPALCPYSRPSKVSIDAMPSLPPHTTARARDAQQSHPFFASRLPTAARHNSTTRDTHFRYGRHLRFIGPIARLGALWSCRRHPPAGRATRSICQGTTAPAGGRQQIDTWG</sequence>
<evidence type="ECO:0000313" key="3">
    <source>
        <dbReference type="Proteomes" id="UP000078240"/>
    </source>
</evidence>
<accession>A0A179GKB3</accession>
<reference evidence="2 3" key="1">
    <citation type="submission" date="2016-01" db="EMBL/GenBank/DDBJ databases">
        <title>Biosynthesis of antibiotic leucinostatins and their inhibition on Phytophthora in bio-control Purpureocillium lilacinum.</title>
        <authorList>
            <person name="Wang G."/>
            <person name="Liu Z."/>
            <person name="Lin R."/>
            <person name="Li E."/>
            <person name="Mao Z."/>
            <person name="Ling J."/>
            <person name="Yin W."/>
            <person name="Xie B."/>
        </authorList>
    </citation>
    <scope>NUCLEOTIDE SEQUENCE [LARGE SCALE GENOMIC DNA]</scope>
    <source>
        <strain evidence="2">PLBJ-1</strain>
    </source>
</reference>
<dbReference type="EMBL" id="LSBH01000006">
    <property type="protein sequence ID" value="OAQ77559.1"/>
    <property type="molecule type" value="Genomic_DNA"/>
</dbReference>
<comment type="caution">
    <text evidence="2">The sequence shown here is derived from an EMBL/GenBank/DDBJ whole genome shotgun (WGS) entry which is preliminary data.</text>
</comment>